<organism evidence="1 2">
    <name type="scientific">Erwinia phage vB_EamM_Y3</name>
    <dbReference type="NCBI Taxonomy" id="1983553"/>
    <lineage>
        <taxon>Viruses</taxon>
        <taxon>Duplodnaviria</taxon>
        <taxon>Heunggongvirae</taxon>
        <taxon>Uroviricota</taxon>
        <taxon>Caudoviricetes</taxon>
        <taxon>Sasquatchvirus</taxon>
        <taxon>Sasquatchvirus Y3</taxon>
    </lineage>
</organism>
<accession>A0A2H4IBB2</accession>
<dbReference type="EMBL" id="KY984068">
    <property type="protein sequence ID" value="ARW58851.1"/>
    <property type="molecule type" value="Genomic_DNA"/>
</dbReference>
<evidence type="ECO:0000313" key="2">
    <source>
        <dbReference type="Proteomes" id="UP000240568"/>
    </source>
</evidence>
<proteinExistence type="predicted"/>
<protein>
    <recommendedName>
        <fullName evidence="3">5' nucleotidase</fullName>
    </recommendedName>
</protein>
<name>A0A2H4IBB2_9CAUD</name>
<evidence type="ECO:0008006" key="3">
    <source>
        <dbReference type="Google" id="ProtNLM"/>
    </source>
</evidence>
<dbReference type="Proteomes" id="UP000240568">
    <property type="component" value="Segment"/>
</dbReference>
<evidence type="ECO:0000313" key="1">
    <source>
        <dbReference type="EMBL" id="ARW58851.1"/>
    </source>
</evidence>
<reference evidence="1 2" key="1">
    <citation type="submission" date="2017-04" db="EMBL/GenBank/DDBJ databases">
        <authorList>
            <person name="Afonso C.L."/>
            <person name="Miller P.J."/>
            <person name="Scott M.A."/>
            <person name="Spackman E."/>
            <person name="Goraichik I."/>
            <person name="Dimitrov K.M."/>
            <person name="Suarez D.L."/>
            <person name="Swayne D.E."/>
        </authorList>
    </citation>
    <scope>NUCLEOTIDE SEQUENCE [LARGE SCALE GENOMIC DNA]</scope>
</reference>
<dbReference type="Gene3D" id="3.40.50.1000">
    <property type="entry name" value="HAD superfamily/HAD-like"/>
    <property type="match status" value="1"/>
</dbReference>
<dbReference type="InterPro" id="IPR023214">
    <property type="entry name" value="HAD_sf"/>
</dbReference>
<keyword evidence="2" id="KW-1185">Reference proteome</keyword>
<gene>
    <name evidence="1" type="ORF">Y3_211</name>
</gene>
<dbReference type="InterPro" id="IPR036412">
    <property type="entry name" value="HAD-like_sf"/>
</dbReference>
<sequence>MDLKPIYVDLDDTGFRTHLYMNLHLQGHGIMVEDRYITPEIGGKPFVDMLESGRFMLEVDMNDYFIQTLSFLLREGFPLGVCTHRGYHEKGERYTRKALAPHLSMFDHIHVLNPAEHPDKIAFLNSIHGEDGYYLIDDNPRTQVTNNFTRVGDVSSLPKNVLLFTQPWNAHIDHPHRISSFDRQHFLENFIPMLD</sequence>
<dbReference type="SUPFAM" id="SSF56784">
    <property type="entry name" value="HAD-like"/>
    <property type="match status" value="1"/>
</dbReference>